<dbReference type="InterPro" id="IPR020845">
    <property type="entry name" value="AMP-binding_CS"/>
</dbReference>
<dbReference type="GO" id="GO:0004321">
    <property type="term" value="F:fatty-acyl-CoA synthase activity"/>
    <property type="evidence" value="ECO:0007669"/>
    <property type="project" value="TreeGrafter"/>
</dbReference>
<dbReference type="PANTHER" id="PTHR43605:SF10">
    <property type="entry name" value="ACYL-COA SYNTHETASE MEDIUM CHAIN FAMILY MEMBER 3"/>
    <property type="match status" value="1"/>
</dbReference>
<comment type="catalytic activity">
    <reaction evidence="6">
        <text>a medium-chain fatty acid + ATP + CoA = a medium-chain fatty acyl-CoA + AMP + diphosphate</text>
        <dbReference type="Rhea" id="RHEA:48340"/>
        <dbReference type="ChEBI" id="CHEBI:30616"/>
        <dbReference type="ChEBI" id="CHEBI:33019"/>
        <dbReference type="ChEBI" id="CHEBI:57287"/>
        <dbReference type="ChEBI" id="CHEBI:59558"/>
        <dbReference type="ChEBI" id="CHEBI:90546"/>
        <dbReference type="ChEBI" id="CHEBI:456215"/>
        <dbReference type="EC" id="6.2.1.2"/>
    </reaction>
    <physiologicalReaction direction="left-to-right" evidence="6">
        <dbReference type="Rhea" id="RHEA:48341"/>
    </physiologicalReaction>
</comment>
<dbReference type="EC" id="6.2.1.2" evidence="5"/>
<dbReference type="InterPro" id="IPR051087">
    <property type="entry name" value="Mitochondrial_ACSM"/>
</dbReference>
<dbReference type="FunFam" id="3.30.300.30:FF:000005">
    <property type="entry name" value="Acyl-coenzyme A synthetase ACSM5, mitochondrial"/>
    <property type="match status" value="1"/>
</dbReference>
<name>A0A9P6VHB8_9HELO</name>
<keyword evidence="2" id="KW-0436">Ligase</keyword>
<feature type="domain" description="AMP-dependent synthetase/ligase" evidence="7">
    <location>
        <begin position="25"/>
        <end position="402"/>
    </location>
</feature>
<dbReference type="InterPro" id="IPR045851">
    <property type="entry name" value="AMP-bd_C_sf"/>
</dbReference>
<comment type="similarity">
    <text evidence="1">Belongs to the ATP-dependent AMP-binding enzyme family.</text>
</comment>
<dbReference type="GO" id="GO:0006633">
    <property type="term" value="P:fatty acid biosynthetic process"/>
    <property type="evidence" value="ECO:0007669"/>
    <property type="project" value="TreeGrafter"/>
</dbReference>
<evidence type="ECO:0000256" key="2">
    <source>
        <dbReference type="ARBA" id="ARBA00022598"/>
    </source>
</evidence>
<comment type="caution">
    <text evidence="9">The sequence shown here is derived from an EMBL/GenBank/DDBJ whole genome shotgun (WGS) entry which is preliminary data.</text>
</comment>
<dbReference type="EMBL" id="VNKQ01000012">
    <property type="protein sequence ID" value="KAG0647740.1"/>
    <property type="molecule type" value="Genomic_DNA"/>
</dbReference>
<dbReference type="PANTHER" id="PTHR43605">
    <property type="entry name" value="ACYL-COENZYME A SYNTHETASE"/>
    <property type="match status" value="1"/>
</dbReference>
<keyword evidence="3" id="KW-0547">Nucleotide-binding</keyword>
<dbReference type="InterPro" id="IPR025110">
    <property type="entry name" value="AMP-bd_C"/>
</dbReference>
<dbReference type="Gene3D" id="3.40.50.12780">
    <property type="entry name" value="N-terminal domain of ligase-like"/>
    <property type="match status" value="1"/>
</dbReference>
<dbReference type="PROSITE" id="PS00455">
    <property type="entry name" value="AMP_BINDING"/>
    <property type="match status" value="1"/>
</dbReference>
<dbReference type="Proteomes" id="UP000785200">
    <property type="component" value="Unassembled WGS sequence"/>
</dbReference>
<evidence type="ECO:0000313" key="9">
    <source>
        <dbReference type="EMBL" id="KAG0647740.1"/>
    </source>
</evidence>
<keyword evidence="9" id="KW-0689">Ribosomal protein</keyword>
<evidence type="ECO:0000256" key="3">
    <source>
        <dbReference type="ARBA" id="ARBA00022741"/>
    </source>
</evidence>
<proteinExistence type="inferred from homology"/>
<dbReference type="Gene3D" id="3.30.300.30">
    <property type="match status" value="1"/>
</dbReference>
<sequence>MANSDSSALAKPAYFNFAQDVVDCWAAKDKDQQAMFWVSEDYKIERSLSYSHFKVQSHRIALLFERLGVKAGDVVLMILPRVPEWWEIAVAALRIGVIICPATTLLVDKDVEFRCQQTRAKVFIGNDASTGKLQNVRRGCAELKIVIRIDEAASSRDDVVDFREAMKEIPLDAVVKQRRTKAEDPAIIFFTSGTSGPPKMVRHNHVSYPLAHTITGKHWLQLSPGKLYWNLSEQGWAKAAWSFFGAWNCGASLFVHDDRSSFSATRLVDNIHKYPITTLCAPPTAYRQLVLLENQTYLSHHFPRALEHCTGTGEPLNDSVIKVWQQMTAMEIYDGYGQTETVLVCGNFKGTTIKPGSMGKPSPGVPLYVIDGEGGECGVGVEGDIAISRDRKDFFGIFEGYLNNDGTLDHRTKTLDGKQWYLTSDRATRDGDGYFWFVGRADDVINSSGYRIGPFEVESTLKLHPAVIESAVVASPDPTRSEVVKAFIVLTSEYAQKAKSKSSSERLIKEIQEFCKKNASPYKYPRKVQFVDANFLPKTISGKIKRAELKMMEWRKAGQAKL</sequence>
<evidence type="ECO:0000256" key="4">
    <source>
        <dbReference type="ARBA" id="ARBA00022840"/>
    </source>
</evidence>
<feature type="domain" description="AMP-binding enzyme C-terminal" evidence="8">
    <location>
        <begin position="456"/>
        <end position="543"/>
    </location>
</feature>
<dbReference type="SUPFAM" id="SSF56801">
    <property type="entry name" value="Acetyl-CoA synthetase-like"/>
    <property type="match status" value="1"/>
</dbReference>
<evidence type="ECO:0000259" key="8">
    <source>
        <dbReference type="Pfam" id="PF13193"/>
    </source>
</evidence>
<keyword evidence="4" id="KW-0067">ATP-binding</keyword>
<accession>A0A9P6VHB8</accession>
<dbReference type="GO" id="GO:0005524">
    <property type="term" value="F:ATP binding"/>
    <property type="evidence" value="ECO:0007669"/>
    <property type="project" value="UniProtKB-KW"/>
</dbReference>
<dbReference type="GO" id="GO:0006637">
    <property type="term" value="P:acyl-CoA metabolic process"/>
    <property type="evidence" value="ECO:0007669"/>
    <property type="project" value="TreeGrafter"/>
</dbReference>
<dbReference type="GO" id="GO:0031956">
    <property type="term" value="F:medium-chain fatty acid-CoA ligase activity"/>
    <property type="evidence" value="ECO:0007669"/>
    <property type="project" value="UniProtKB-EC"/>
</dbReference>
<keyword evidence="9" id="KW-0687">Ribonucleoprotein</keyword>
<dbReference type="InterPro" id="IPR042099">
    <property type="entry name" value="ANL_N_sf"/>
</dbReference>
<protein>
    <recommendedName>
        <fullName evidence="5">medium-chain acyl-CoA ligase</fullName>
        <ecNumber evidence="5">6.2.1.2</ecNumber>
    </recommendedName>
</protein>
<reference evidence="9" key="1">
    <citation type="submission" date="2019-07" db="EMBL/GenBank/DDBJ databases">
        <title>Hyphodiscus hymeniophilus genome sequencing and assembly.</title>
        <authorList>
            <person name="Kramer G."/>
            <person name="Nodwell J."/>
        </authorList>
    </citation>
    <scope>NUCLEOTIDE SEQUENCE</scope>
    <source>
        <strain evidence="9">ATCC 34498</strain>
    </source>
</reference>
<dbReference type="GO" id="GO:0005840">
    <property type="term" value="C:ribosome"/>
    <property type="evidence" value="ECO:0007669"/>
    <property type="project" value="UniProtKB-KW"/>
</dbReference>
<evidence type="ECO:0000256" key="1">
    <source>
        <dbReference type="ARBA" id="ARBA00006432"/>
    </source>
</evidence>
<gene>
    <name evidence="9" type="ORF">D0Z07_6599</name>
</gene>
<dbReference type="OrthoDB" id="6614653at2759"/>
<dbReference type="InterPro" id="IPR000873">
    <property type="entry name" value="AMP-dep_synth/lig_dom"/>
</dbReference>
<keyword evidence="10" id="KW-1185">Reference proteome</keyword>
<evidence type="ECO:0000256" key="5">
    <source>
        <dbReference type="ARBA" id="ARBA00039009"/>
    </source>
</evidence>
<dbReference type="Pfam" id="PF13193">
    <property type="entry name" value="AMP-binding_C"/>
    <property type="match status" value="1"/>
</dbReference>
<organism evidence="9 10">
    <name type="scientific">Hyphodiscus hymeniophilus</name>
    <dbReference type="NCBI Taxonomy" id="353542"/>
    <lineage>
        <taxon>Eukaryota</taxon>
        <taxon>Fungi</taxon>
        <taxon>Dikarya</taxon>
        <taxon>Ascomycota</taxon>
        <taxon>Pezizomycotina</taxon>
        <taxon>Leotiomycetes</taxon>
        <taxon>Helotiales</taxon>
        <taxon>Hyphodiscaceae</taxon>
        <taxon>Hyphodiscus</taxon>
    </lineage>
</organism>
<evidence type="ECO:0000259" key="7">
    <source>
        <dbReference type="Pfam" id="PF00501"/>
    </source>
</evidence>
<dbReference type="AlphaFoldDB" id="A0A9P6VHB8"/>
<evidence type="ECO:0000256" key="6">
    <source>
        <dbReference type="ARBA" id="ARBA00048477"/>
    </source>
</evidence>
<dbReference type="Pfam" id="PF00501">
    <property type="entry name" value="AMP-binding"/>
    <property type="match status" value="1"/>
</dbReference>
<evidence type="ECO:0000313" key="10">
    <source>
        <dbReference type="Proteomes" id="UP000785200"/>
    </source>
</evidence>